<comment type="caution">
    <text evidence="1">The sequence shown here is derived from an EMBL/GenBank/DDBJ whole genome shotgun (WGS) entry which is preliminary data.</text>
</comment>
<proteinExistence type="predicted"/>
<evidence type="ECO:0000313" key="2">
    <source>
        <dbReference type="Proteomes" id="UP001610446"/>
    </source>
</evidence>
<dbReference type="Proteomes" id="UP001610446">
    <property type="component" value="Unassembled WGS sequence"/>
</dbReference>
<organism evidence="1 2">
    <name type="scientific">Aspergillus pseudoustus</name>
    <dbReference type="NCBI Taxonomy" id="1810923"/>
    <lineage>
        <taxon>Eukaryota</taxon>
        <taxon>Fungi</taxon>
        <taxon>Dikarya</taxon>
        <taxon>Ascomycota</taxon>
        <taxon>Pezizomycotina</taxon>
        <taxon>Eurotiomycetes</taxon>
        <taxon>Eurotiomycetidae</taxon>
        <taxon>Eurotiales</taxon>
        <taxon>Aspergillaceae</taxon>
        <taxon>Aspergillus</taxon>
        <taxon>Aspergillus subgen. Nidulantes</taxon>
    </lineage>
</organism>
<sequence length="714" mass="79693">MSSSELKEFLFFEDADTLAFIDPPSYRPTWSLNPSSAQVIGHRVHSEKLLATGSPFFKKLFEPRAQQRNIRRRGGLPEGIKYMIDLTPPSTDEDAVLHLTELSCPQGIRTWASLSARWDLPLACVGGNDDFAGEDHLGPLPEYSPLRHRAGIVHILQVLEGINPQLDTPCKLWTFFALAKLYEIATMPQIGVRVASWVYESTNVRLIELHPEITYQLAKGTQCDHLLMDSFSVLVGEEALLLLRSAGAPGPKKQQDTVHGRPQQLLDDDDVQRVQYGGESFLNCILERFANFAGSEMLWLNDSASFQTVLRFNPRSPSEAEVVSDLISCLKDFVRAVIWDVLSQPRTTYLTNKLKHDNTGVYPTIDYYNVYHLLDFVERLTTRTFWQQLIDRLLVDDDAQMVSESYWGRSLADLCGDSGGPLRSQRDAIIRAVTPHELKRKADKFNEIFSPLQNSYRLGLTQNRDCSPYGDTEKFFGGAEQYFSVHAFIKEAHYYIQACARRMVNSNRPEMSYELTDTLTCITDKEIRYLPLWAGGCDDGTGGVYSDQPMLAESEGFSAPGPSIHTGSSSISSYTPSTFSFIESTVHGASHRATEGLASEVMSIDSGDRSDAGDSIAAGFASVRVANDTDDLDFMIDSSADDVDDVSFDSDSDDTVIIDGHTEDNEPETVSYPQDLSHRIQEKHQGESGDLRISELASSQNGGTERLPLRWKIL</sequence>
<evidence type="ECO:0008006" key="3">
    <source>
        <dbReference type="Google" id="ProtNLM"/>
    </source>
</evidence>
<keyword evidence="2" id="KW-1185">Reference proteome</keyword>
<evidence type="ECO:0000313" key="1">
    <source>
        <dbReference type="EMBL" id="KAL2840864.1"/>
    </source>
</evidence>
<gene>
    <name evidence="1" type="ORF">BJY01DRAFT_218038</name>
</gene>
<name>A0ABR4JLE6_9EURO</name>
<reference evidence="1 2" key="1">
    <citation type="submission" date="2024-07" db="EMBL/GenBank/DDBJ databases">
        <title>Section-level genome sequencing and comparative genomics of Aspergillus sections Usti and Cavernicolus.</title>
        <authorList>
            <consortium name="Lawrence Berkeley National Laboratory"/>
            <person name="Nybo J.L."/>
            <person name="Vesth T.C."/>
            <person name="Theobald S."/>
            <person name="Frisvad J.C."/>
            <person name="Larsen T.O."/>
            <person name="Kjaerboelling I."/>
            <person name="Rothschild-Mancinelli K."/>
            <person name="Lyhne E.K."/>
            <person name="Kogle M.E."/>
            <person name="Barry K."/>
            <person name="Clum A."/>
            <person name="Na H."/>
            <person name="Ledsgaard L."/>
            <person name="Lin J."/>
            <person name="Lipzen A."/>
            <person name="Kuo A."/>
            <person name="Riley R."/>
            <person name="Mondo S."/>
            <person name="Labutti K."/>
            <person name="Haridas S."/>
            <person name="Pangalinan J."/>
            <person name="Salamov A.A."/>
            <person name="Simmons B.A."/>
            <person name="Magnuson J.K."/>
            <person name="Chen J."/>
            <person name="Drula E."/>
            <person name="Henrissat B."/>
            <person name="Wiebenga A."/>
            <person name="Lubbers R.J."/>
            <person name="Gomes A.C."/>
            <person name="Makela M.R."/>
            <person name="Stajich J."/>
            <person name="Grigoriev I.V."/>
            <person name="Mortensen U.H."/>
            <person name="De Vries R.P."/>
            <person name="Baker S.E."/>
            <person name="Andersen M.R."/>
        </authorList>
    </citation>
    <scope>NUCLEOTIDE SEQUENCE [LARGE SCALE GENOMIC DNA]</scope>
    <source>
        <strain evidence="1 2">CBS 123904</strain>
    </source>
</reference>
<dbReference type="EMBL" id="JBFXLU010000116">
    <property type="protein sequence ID" value="KAL2840864.1"/>
    <property type="molecule type" value="Genomic_DNA"/>
</dbReference>
<accession>A0ABR4JLE6</accession>
<protein>
    <recommendedName>
        <fullName evidence="3">BTB domain-containing protein</fullName>
    </recommendedName>
</protein>